<dbReference type="CDD" id="cd07804">
    <property type="entry name" value="ASKHA_NBD_FGGY_RrXK-like"/>
    <property type="match status" value="1"/>
</dbReference>
<accession>A0A0B5QEN2</accession>
<dbReference type="Gene3D" id="3.30.420.40">
    <property type="match status" value="2"/>
</dbReference>
<feature type="domain" description="Carbohydrate kinase FGGY C-terminal" evidence="6">
    <location>
        <begin position="287"/>
        <end position="449"/>
    </location>
</feature>
<evidence type="ECO:0000259" key="6">
    <source>
        <dbReference type="Pfam" id="PF02782"/>
    </source>
</evidence>
<dbReference type="InterPro" id="IPR043129">
    <property type="entry name" value="ATPase_NBD"/>
</dbReference>
<dbReference type="AlphaFoldDB" id="A0A0B5QEN2"/>
<dbReference type="SUPFAM" id="SSF53067">
    <property type="entry name" value="Actin-like ATPase domain"/>
    <property type="match status" value="2"/>
</dbReference>
<protein>
    <submittedName>
        <fullName evidence="7">Carbohydrate kinase</fullName>
    </submittedName>
</protein>
<evidence type="ECO:0000259" key="5">
    <source>
        <dbReference type="Pfam" id="PF00370"/>
    </source>
</evidence>
<evidence type="ECO:0000313" key="8">
    <source>
        <dbReference type="Proteomes" id="UP000031866"/>
    </source>
</evidence>
<dbReference type="EMBL" id="CP010086">
    <property type="protein sequence ID" value="AJH00700.1"/>
    <property type="molecule type" value="Genomic_DNA"/>
</dbReference>
<proteinExistence type="inferred from homology"/>
<keyword evidence="3 4" id="KW-0418">Kinase</keyword>
<dbReference type="InterPro" id="IPR018483">
    <property type="entry name" value="Carb_kinase_FGGY_CS"/>
</dbReference>
<dbReference type="PIRSF" id="PIRSF000538">
    <property type="entry name" value="GlpK"/>
    <property type="match status" value="1"/>
</dbReference>
<organism evidence="7 8">
    <name type="scientific">Clostridium beijerinckii</name>
    <name type="common">Clostridium MP</name>
    <dbReference type="NCBI Taxonomy" id="1520"/>
    <lineage>
        <taxon>Bacteria</taxon>
        <taxon>Bacillati</taxon>
        <taxon>Bacillota</taxon>
        <taxon>Clostridia</taxon>
        <taxon>Eubacteriales</taxon>
        <taxon>Clostridiaceae</taxon>
        <taxon>Clostridium</taxon>
    </lineage>
</organism>
<name>A0A0B5QEN2_CLOBE</name>
<dbReference type="PANTHER" id="PTHR43095">
    <property type="entry name" value="SUGAR KINASE"/>
    <property type="match status" value="1"/>
</dbReference>
<reference evidence="8" key="1">
    <citation type="submission" date="2014-12" db="EMBL/GenBank/DDBJ databases">
        <title>Genome sequence of Clostridium beijerinckii strain 59B.</title>
        <authorList>
            <person name="Little G.T."/>
            <person name="Minton N.P."/>
        </authorList>
    </citation>
    <scope>NUCLEOTIDE SEQUENCE [LARGE SCALE GENOMIC DNA]</scope>
    <source>
        <strain evidence="8">59B</strain>
    </source>
</reference>
<keyword evidence="2 4" id="KW-0808">Transferase</keyword>
<gene>
    <name evidence="7" type="ORF">LF65_04158</name>
</gene>
<dbReference type="GO" id="GO:0016773">
    <property type="term" value="F:phosphotransferase activity, alcohol group as acceptor"/>
    <property type="evidence" value="ECO:0007669"/>
    <property type="project" value="InterPro"/>
</dbReference>
<dbReference type="OrthoDB" id="9805576at2"/>
<dbReference type="Proteomes" id="UP000031866">
    <property type="component" value="Chromosome"/>
</dbReference>
<sequence>MEKLLLGIDIGTSACKVAIFDLDGHVVSQSNKAYSVYYPEKDFVEQDAEEWWNAVCEATKECIKQSHINPEQIKGIGIDGQGWAALPVDVEGKPLHNAMIWMDRRSTKQCEEVIKKIGEDKIFEVSGNSFDATYTTPKILWLKENKPDVFIKTYKFLQSNSYIAFKLTGAMTQDLSQGYGLHCFDMKTGKYDAKLCEELGIPMEKLPDIVPCDQVVGSVNDIAAKQTGLAIGTPVVAGGLDAACGTLGAGVIEFGQTQEQGGQAGGMSICLDKPIGHKKLILGFHVIPNAWLLQGGTVGGGSLKWFRNEFGEYEKHMEEQTGENSFDALVNKAKGVNIGADGVIYLPYMAGERSPIWDKHAKGVFYGLGYDKTKGHIVRSILEGTAYSLEHNLQTAKEVNVDVEELIAIGGAANSLTWTQIKSDVTGKRIKVPTSDTATTLGAAILAGVGTGLYKDYREAVRRTIKITRVHEPNMEAHEIYKRYYPIYLEIYENLKDTFKKSEV</sequence>
<dbReference type="PROSITE" id="PS00445">
    <property type="entry name" value="FGGY_KINASES_2"/>
    <property type="match status" value="1"/>
</dbReference>
<feature type="domain" description="Carbohydrate kinase FGGY N-terminal" evidence="5">
    <location>
        <begin position="5"/>
        <end position="248"/>
    </location>
</feature>
<evidence type="ECO:0000256" key="1">
    <source>
        <dbReference type="ARBA" id="ARBA00009156"/>
    </source>
</evidence>
<dbReference type="InterPro" id="IPR050406">
    <property type="entry name" value="FGGY_Carb_Kinase"/>
</dbReference>
<dbReference type="KEGG" id="cbei:LF65_04158"/>
<evidence type="ECO:0000256" key="4">
    <source>
        <dbReference type="RuleBase" id="RU003733"/>
    </source>
</evidence>
<evidence type="ECO:0000313" key="7">
    <source>
        <dbReference type="EMBL" id="AJH00700.1"/>
    </source>
</evidence>
<dbReference type="Pfam" id="PF00370">
    <property type="entry name" value="FGGY_N"/>
    <property type="match status" value="1"/>
</dbReference>
<dbReference type="RefSeq" id="WP_041898617.1">
    <property type="nucleotide sequence ID" value="NZ_CP010086.2"/>
</dbReference>
<evidence type="ECO:0000256" key="2">
    <source>
        <dbReference type="ARBA" id="ARBA00022679"/>
    </source>
</evidence>
<evidence type="ECO:0000256" key="3">
    <source>
        <dbReference type="ARBA" id="ARBA00022777"/>
    </source>
</evidence>
<dbReference type="InterPro" id="IPR018485">
    <property type="entry name" value="FGGY_C"/>
</dbReference>
<dbReference type="InterPro" id="IPR018484">
    <property type="entry name" value="FGGY_N"/>
</dbReference>
<dbReference type="PANTHER" id="PTHR43095:SF5">
    <property type="entry name" value="XYLULOSE KINASE"/>
    <property type="match status" value="1"/>
</dbReference>
<dbReference type="Pfam" id="PF02782">
    <property type="entry name" value="FGGY_C"/>
    <property type="match status" value="1"/>
</dbReference>
<dbReference type="GO" id="GO:0005975">
    <property type="term" value="P:carbohydrate metabolic process"/>
    <property type="evidence" value="ECO:0007669"/>
    <property type="project" value="InterPro"/>
</dbReference>
<dbReference type="STRING" id="1520.LF65_04158"/>
<dbReference type="GO" id="GO:0016301">
    <property type="term" value="F:kinase activity"/>
    <property type="evidence" value="ECO:0007669"/>
    <property type="project" value="UniProtKB-KW"/>
</dbReference>
<comment type="similarity">
    <text evidence="1 4">Belongs to the FGGY kinase family.</text>
</comment>
<dbReference type="InterPro" id="IPR000577">
    <property type="entry name" value="Carb_kinase_FGGY"/>
</dbReference>